<sequence length="174" mass="19001">MSRGRRSVIVDVTELRSENPACDSLASEIWKNPELKYKKVIAAKLLTDYLKKNGHNVIPPYGGLQTAFLGNRLQTSMLPIASKHPTVAVLCEYDALPEMHNLIAEAGVGTIAATRAVDIRAVDSDLQGRVRDERIAKPEIVGSPAEEGGGGKFRLLHAGAFKDVHFAMRVIHHP</sequence>
<organism evidence="1 2">
    <name type="scientific">Ramazzottius varieornatus</name>
    <name type="common">Water bear</name>
    <name type="synonym">Tardigrade</name>
    <dbReference type="NCBI Taxonomy" id="947166"/>
    <lineage>
        <taxon>Eukaryota</taxon>
        <taxon>Metazoa</taxon>
        <taxon>Ecdysozoa</taxon>
        <taxon>Tardigrada</taxon>
        <taxon>Eutardigrada</taxon>
        <taxon>Parachela</taxon>
        <taxon>Hypsibioidea</taxon>
        <taxon>Ramazzottiidae</taxon>
        <taxon>Ramazzottius</taxon>
    </lineage>
</organism>
<reference evidence="1 2" key="1">
    <citation type="journal article" date="2016" name="Nat. Commun.">
        <title>Extremotolerant tardigrade genome and improved radiotolerance of human cultured cells by tardigrade-unique protein.</title>
        <authorList>
            <person name="Hashimoto T."/>
            <person name="Horikawa D.D."/>
            <person name="Saito Y."/>
            <person name="Kuwahara H."/>
            <person name="Kozuka-Hata H."/>
            <person name="Shin-I T."/>
            <person name="Minakuchi Y."/>
            <person name="Ohishi K."/>
            <person name="Motoyama A."/>
            <person name="Aizu T."/>
            <person name="Enomoto A."/>
            <person name="Kondo K."/>
            <person name="Tanaka S."/>
            <person name="Hara Y."/>
            <person name="Koshikawa S."/>
            <person name="Sagara H."/>
            <person name="Miura T."/>
            <person name="Yokobori S."/>
            <person name="Miyagawa K."/>
            <person name="Suzuki Y."/>
            <person name="Kubo T."/>
            <person name="Oyama M."/>
            <person name="Kohara Y."/>
            <person name="Fujiyama A."/>
            <person name="Arakawa K."/>
            <person name="Katayama T."/>
            <person name="Toyoda A."/>
            <person name="Kunieda T."/>
        </authorList>
    </citation>
    <scope>NUCLEOTIDE SEQUENCE [LARGE SCALE GENOMIC DNA]</scope>
    <source>
        <strain evidence="1 2">YOKOZUNA-1</strain>
    </source>
</reference>
<protein>
    <submittedName>
        <fullName evidence="1">Uncharacterized protein</fullName>
    </submittedName>
</protein>
<gene>
    <name evidence="1" type="primary">RvY_04986-1</name>
    <name evidence="1" type="synonym">RvY_04986.1</name>
    <name evidence="1" type="ORF">RvY_04986</name>
</gene>
<comment type="caution">
    <text evidence="1">The sequence shown here is derived from an EMBL/GenBank/DDBJ whole genome shotgun (WGS) entry which is preliminary data.</text>
</comment>
<dbReference type="Proteomes" id="UP000186922">
    <property type="component" value="Unassembled WGS sequence"/>
</dbReference>
<evidence type="ECO:0000313" key="2">
    <source>
        <dbReference type="Proteomes" id="UP000186922"/>
    </source>
</evidence>
<evidence type="ECO:0000313" key="1">
    <source>
        <dbReference type="EMBL" id="GAU92982.1"/>
    </source>
</evidence>
<dbReference type="AlphaFoldDB" id="A0A1D1UZ81"/>
<dbReference type="SUPFAM" id="SSF53187">
    <property type="entry name" value="Zn-dependent exopeptidases"/>
    <property type="match status" value="1"/>
</dbReference>
<dbReference type="PANTHER" id="PTHR30575:SF0">
    <property type="entry name" value="XAA-ARG DIPEPTIDASE"/>
    <property type="match status" value="1"/>
</dbReference>
<proteinExistence type="predicted"/>
<dbReference type="STRING" id="947166.A0A1D1UZ81"/>
<dbReference type="EMBL" id="BDGG01000002">
    <property type="protein sequence ID" value="GAU92982.1"/>
    <property type="molecule type" value="Genomic_DNA"/>
</dbReference>
<dbReference type="InterPro" id="IPR052030">
    <property type="entry name" value="Peptidase_M20/M20A_hydrolases"/>
</dbReference>
<dbReference type="OrthoDB" id="6119954at2759"/>
<dbReference type="Gene3D" id="3.40.630.10">
    <property type="entry name" value="Zn peptidases"/>
    <property type="match status" value="1"/>
</dbReference>
<accession>A0A1D1UZ81</accession>
<keyword evidence="2" id="KW-1185">Reference proteome</keyword>
<dbReference type="PANTHER" id="PTHR30575">
    <property type="entry name" value="PEPTIDASE M20"/>
    <property type="match status" value="1"/>
</dbReference>
<dbReference type="GO" id="GO:0016805">
    <property type="term" value="F:dipeptidase activity"/>
    <property type="evidence" value="ECO:0007669"/>
    <property type="project" value="TreeGrafter"/>
</dbReference>
<name>A0A1D1UZ81_RAMVA</name>